<dbReference type="EMBL" id="BTSX01000005">
    <property type="protein sequence ID" value="GMS98601.1"/>
    <property type="molecule type" value="Genomic_DNA"/>
</dbReference>
<dbReference type="InterPro" id="IPR003591">
    <property type="entry name" value="Leu-rich_rpt_typical-subtyp"/>
</dbReference>
<evidence type="ECO:0000256" key="2">
    <source>
        <dbReference type="ARBA" id="ARBA00022729"/>
    </source>
</evidence>
<comment type="caution">
    <text evidence="8">The sequence shown here is derived from an EMBL/GenBank/DDBJ whole genome shotgun (WGS) entry which is preliminary data.</text>
</comment>
<dbReference type="SMART" id="SM00082">
    <property type="entry name" value="LRRCT"/>
    <property type="match status" value="1"/>
</dbReference>
<feature type="chain" id="PRO_5043473121" description="LRRCT domain-containing protein" evidence="6">
    <location>
        <begin position="20"/>
        <end position="441"/>
    </location>
</feature>
<feature type="region of interest" description="Disordered" evidence="4">
    <location>
        <begin position="23"/>
        <end position="71"/>
    </location>
</feature>
<keyword evidence="9" id="KW-1185">Reference proteome</keyword>
<feature type="signal peptide" evidence="6">
    <location>
        <begin position="1"/>
        <end position="19"/>
    </location>
</feature>
<evidence type="ECO:0000256" key="5">
    <source>
        <dbReference type="SAM" id="Phobius"/>
    </source>
</evidence>
<dbReference type="Gene3D" id="3.80.10.10">
    <property type="entry name" value="Ribonuclease Inhibitor"/>
    <property type="match status" value="2"/>
</dbReference>
<dbReference type="InterPro" id="IPR001611">
    <property type="entry name" value="Leu-rich_rpt"/>
</dbReference>
<evidence type="ECO:0000313" key="9">
    <source>
        <dbReference type="Proteomes" id="UP001432027"/>
    </source>
</evidence>
<sequence>MRLLLVALFLLGVVRLAEGKGRTAEIKDQDEEEDSYGDELMDKKEERRGKTPRLSRVRTEPRAPRASVPTKTLKSQEEFNCPIGCNCNKTHVACVNADADASLFQQIQPIAFPALDTLVLTGNRFADISGKEGLFGNKNQHEYLSLVNLSDNRISAISQQTFINMPHLEWLYLSNNRISTSSKNPFGGLAKLKKLYLSNALRKQAISEEHLSTFFDARGNQLVHLESIDLSANNIKSLSKDTFCKVSGVAELLLGKNQLSAFDVAKNCLNGLRRLDLSGNSFTSLSSSLFDSLPNLNALDVSDNPIECECEMKEFIAFAQKENARFLNQDRTLCASPAALHGQSLFRVKMESVCVPKSSNIFSNLFLLVLFGTVGFFVYRFYRHRIPTPAVFQFGRSHPPPVYREIGEGGRIIQSRGASPEEEDSIFENPLYTFENPAWAR</sequence>
<dbReference type="Proteomes" id="UP001432027">
    <property type="component" value="Unassembled WGS sequence"/>
</dbReference>
<keyword evidence="5" id="KW-0472">Membrane</keyword>
<dbReference type="PANTHER" id="PTHR24369">
    <property type="entry name" value="ANTIGEN BSP, PUTATIVE-RELATED"/>
    <property type="match status" value="1"/>
</dbReference>
<feature type="domain" description="LRRCT" evidence="7">
    <location>
        <begin position="304"/>
        <end position="355"/>
    </location>
</feature>
<dbReference type="PROSITE" id="PS51450">
    <property type="entry name" value="LRR"/>
    <property type="match status" value="2"/>
</dbReference>
<dbReference type="SMART" id="SM00369">
    <property type="entry name" value="LRR_TYP"/>
    <property type="match status" value="5"/>
</dbReference>
<dbReference type="InterPro" id="IPR050541">
    <property type="entry name" value="LRR_TM_domain-containing"/>
</dbReference>
<dbReference type="InterPro" id="IPR032675">
    <property type="entry name" value="LRR_dom_sf"/>
</dbReference>
<evidence type="ECO:0000256" key="4">
    <source>
        <dbReference type="SAM" id="MobiDB-lite"/>
    </source>
</evidence>
<protein>
    <recommendedName>
        <fullName evidence="7">LRRCT domain-containing protein</fullName>
    </recommendedName>
</protein>
<dbReference type="InterPro" id="IPR000483">
    <property type="entry name" value="Cys-rich_flank_reg_C"/>
</dbReference>
<keyword evidence="3" id="KW-0677">Repeat</keyword>
<keyword evidence="5" id="KW-1133">Transmembrane helix</keyword>
<keyword evidence="5" id="KW-0812">Transmembrane</keyword>
<evidence type="ECO:0000256" key="3">
    <source>
        <dbReference type="ARBA" id="ARBA00022737"/>
    </source>
</evidence>
<feature type="compositionally biased region" description="Basic and acidic residues" evidence="4">
    <location>
        <begin position="40"/>
        <end position="49"/>
    </location>
</feature>
<keyword evidence="1" id="KW-0433">Leucine-rich repeat</keyword>
<dbReference type="SUPFAM" id="SSF52058">
    <property type="entry name" value="L domain-like"/>
    <property type="match status" value="1"/>
</dbReference>
<gene>
    <name evidence="8" type="ORF">PENTCL1PPCAC_20776</name>
</gene>
<name>A0AAV5TWJ2_9BILA</name>
<organism evidence="8 9">
    <name type="scientific">Pristionchus entomophagus</name>
    <dbReference type="NCBI Taxonomy" id="358040"/>
    <lineage>
        <taxon>Eukaryota</taxon>
        <taxon>Metazoa</taxon>
        <taxon>Ecdysozoa</taxon>
        <taxon>Nematoda</taxon>
        <taxon>Chromadorea</taxon>
        <taxon>Rhabditida</taxon>
        <taxon>Rhabditina</taxon>
        <taxon>Diplogasteromorpha</taxon>
        <taxon>Diplogasteroidea</taxon>
        <taxon>Neodiplogasteridae</taxon>
        <taxon>Pristionchus</taxon>
    </lineage>
</organism>
<proteinExistence type="predicted"/>
<dbReference type="Pfam" id="PF13855">
    <property type="entry name" value="LRR_8"/>
    <property type="match status" value="2"/>
</dbReference>
<dbReference type="PANTHER" id="PTHR24369:SF210">
    <property type="entry name" value="CHAOPTIN-RELATED"/>
    <property type="match status" value="1"/>
</dbReference>
<evidence type="ECO:0000256" key="1">
    <source>
        <dbReference type="ARBA" id="ARBA00022614"/>
    </source>
</evidence>
<dbReference type="AlphaFoldDB" id="A0AAV5TWJ2"/>
<accession>A0AAV5TWJ2</accession>
<feature type="compositionally biased region" description="Acidic residues" evidence="4">
    <location>
        <begin position="28"/>
        <end position="39"/>
    </location>
</feature>
<reference evidence="8" key="1">
    <citation type="submission" date="2023-10" db="EMBL/GenBank/DDBJ databases">
        <title>Genome assembly of Pristionchus species.</title>
        <authorList>
            <person name="Yoshida K."/>
            <person name="Sommer R.J."/>
        </authorList>
    </citation>
    <scope>NUCLEOTIDE SEQUENCE</scope>
    <source>
        <strain evidence="8">RS0144</strain>
    </source>
</reference>
<dbReference type="GO" id="GO:0005886">
    <property type="term" value="C:plasma membrane"/>
    <property type="evidence" value="ECO:0007669"/>
    <property type="project" value="TreeGrafter"/>
</dbReference>
<evidence type="ECO:0000256" key="6">
    <source>
        <dbReference type="SAM" id="SignalP"/>
    </source>
</evidence>
<feature type="transmembrane region" description="Helical" evidence="5">
    <location>
        <begin position="361"/>
        <end position="382"/>
    </location>
</feature>
<evidence type="ECO:0000313" key="8">
    <source>
        <dbReference type="EMBL" id="GMS98601.1"/>
    </source>
</evidence>
<evidence type="ECO:0000259" key="7">
    <source>
        <dbReference type="SMART" id="SM00082"/>
    </source>
</evidence>
<keyword evidence="2 6" id="KW-0732">Signal</keyword>